<feature type="compositionally biased region" description="Basic and acidic residues" evidence="2">
    <location>
        <begin position="471"/>
        <end position="487"/>
    </location>
</feature>
<feature type="compositionally biased region" description="Gly residues" evidence="2">
    <location>
        <begin position="1185"/>
        <end position="1199"/>
    </location>
</feature>
<feature type="compositionally biased region" description="Basic and acidic residues" evidence="2">
    <location>
        <begin position="685"/>
        <end position="697"/>
    </location>
</feature>
<feature type="compositionally biased region" description="Low complexity" evidence="2">
    <location>
        <begin position="936"/>
        <end position="954"/>
    </location>
</feature>
<feature type="region of interest" description="Disordered" evidence="2">
    <location>
        <begin position="1125"/>
        <end position="1165"/>
    </location>
</feature>
<feature type="region of interest" description="Disordered" evidence="2">
    <location>
        <begin position="728"/>
        <end position="817"/>
    </location>
</feature>
<proteinExistence type="predicted"/>
<evidence type="ECO:0000256" key="2">
    <source>
        <dbReference type="SAM" id="MobiDB-lite"/>
    </source>
</evidence>
<feature type="region of interest" description="Disordered" evidence="2">
    <location>
        <begin position="1180"/>
        <end position="1295"/>
    </location>
</feature>
<feature type="compositionally biased region" description="Low complexity" evidence="2">
    <location>
        <begin position="625"/>
        <end position="640"/>
    </location>
</feature>
<feature type="region of interest" description="Disordered" evidence="2">
    <location>
        <begin position="1586"/>
        <end position="1675"/>
    </location>
</feature>
<feature type="region of interest" description="Disordered" evidence="2">
    <location>
        <begin position="621"/>
        <end position="712"/>
    </location>
</feature>
<accession>A0AAW0EKN3</accession>
<feature type="compositionally biased region" description="Low complexity" evidence="2">
    <location>
        <begin position="1045"/>
        <end position="1061"/>
    </location>
</feature>
<evidence type="ECO:0000256" key="1">
    <source>
        <dbReference type="SAM" id="Coils"/>
    </source>
</evidence>
<evidence type="ECO:0000313" key="4">
    <source>
        <dbReference type="Proteomes" id="UP001430356"/>
    </source>
</evidence>
<comment type="caution">
    <text evidence="3">The sequence shown here is derived from an EMBL/GenBank/DDBJ whole genome shotgun (WGS) entry which is preliminary data.</text>
</comment>
<feature type="compositionally biased region" description="Polar residues" evidence="2">
    <location>
        <begin position="511"/>
        <end position="527"/>
    </location>
</feature>
<sequence length="1675" mass="173911">MNPLEWDVADALAHTWCAAAAHPLPSLGSHMYILRPRYEQVTVAGSSASVRGRRERVCVGHTRVHLPVPHSASCPLDYTDLFRTLHHRQRETITHFHITHPVPLLGAELQRTRPSRGVAVAAARPPRSAAAATAHPSQNTELDPSGRRVVRVAASASSQPEGHGRRASVVMRPVPESAVVAMARVAATPSTAGDVHHPGHDAQQQQQQQLLQHPLSSPQQPDTRHMQYRVGRSGSTQLLSLPSTNGSAPTGTSAVAAAAAATPASSLVDASAAPSDTATLPRRGDHETSHRLDSDEDTPACRGVVDADQDAEVGAGAECAEDARERLQQRLERALQRQQRLDEELLHSADAGEAAEPHDRVAEPALLSPDVRLAAGEHRHRQRWRQTAAVSTASYMFLRGSGDDEVDAIRADSVVAARGLPLAVSHARSRGSVSPSPQPEDVDPARWRRGQAPRRVSQWAAQQQQQQQDMQHGEAEATSAERHRSGADRLPSLSESSSPTPVLRSAAPAATSLSTHAARRPSSTSTHVDPDERSASLRASPAILPIAHERALAVVDAAGVSPGPGSRWRRPSQPTGALLDVVVAATAGRLRSEEAWSSHLDGVDGPADTGASVVRCASPGESVDAAAQSPGESPGAAAAAVTARRGESPLLASPTPPPPPSPSPRRRWSGARVCGADAAAAAQERLPDDDCHDGVRGEEDEDEEDVPALAATTAPLVCLSDMLRLTFSEPREGGNDSDAAAAPCDDERPSRVLPWSTSSSPPSPKRTAMRHAAAAAAAGEARTTLAPVGDWSSSSSTAHPAVSSTPPRRAGRPDVSVDERRLCASTASTVAWGSGGTRASTSAAAAAAAAEWMGAAVRPLTTATASSSALSSTPSVFSTPAQTRVQSLLQASMWSTATPRSRETAHSHHSSRVFHSAAPWHTGGPPHAGDRALGEATAAAAAASAAPLSPTTPADQIARRRCSDAGSGGGGVGYSSGSPRPNPMPRRLADSDVRGASSGRNSSSSSGSSSMAPTRLSGVCAAPPPPTVAAAAAAAAGVAGVAASRTSPTTPALTSPPHSSPFRGSGSFLHVQSGWRRGTSVAALGCAEAGEAVPTHRHSRAEGVSHVQEADLQLLARMTRLTHARGGSVAAATPEPCELPSAPPTEERLRQRRSPSTPPSRHSTGSLNYFLAAAAAAAASPGDSSGRGRGGGGAAGAGGSDSHDDDDDDDDARRAGGWGSGVYGSAVARRRSWAPRKKQQQQQHPHRDPRRRPRRRRPSHQSPGTTHASPSDSASRTRSRDGGGSRFSQSLALAPQRLTFGSAIASVTAANSTRVSVSADRWPVGPSHRGAPPPPHTTTPERRVASPLQQPWVLPTTAASPVTSPLTARTPSGRLSLSSSEFHNAPPRRAGAWSLLSAWADAGPPHASRSPPRSPSLSGRGSSSTTTTTDQRHVHRAISFLTTPRSLSTAVATPPSAWAGLERGPGGATPWEERLAGLSPSPVHSSRQTRTSSGSHSRSTSARWDSGGPPLPRGGRPHAAAAAAASSMFPAPQAMSPPSLADELRMVGSLAFPLTAAAPDAPLLSLSATISTAAAAPPPRATFIASRRTGPQTAAMAPPARTSTTHSPRERPSLPPELQALLQISAPATTTACDPPPQQQQQQQRGCSERREVNIERDEISSPSSPRRRSSPSLK</sequence>
<protein>
    <submittedName>
        <fullName evidence="3">Uncharacterized protein</fullName>
    </submittedName>
</protein>
<feature type="compositionally biased region" description="Basic and acidic residues" evidence="2">
    <location>
        <begin position="1647"/>
        <end position="1660"/>
    </location>
</feature>
<evidence type="ECO:0000313" key="3">
    <source>
        <dbReference type="EMBL" id="KAK7194635.1"/>
    </source>
</evidence>
<dbReference type="EMBL" id="JAECZO010000039">
    <property type="protein sequence ID" value="KAK7194635.1"/>
    <property type="molecule type" value="Genomic_DNA"/>
</dbReference>
<feature type="compositionally biased region" description="Polar residues" evidence="2">
    <location>
        <begin position="1357"/>
        <end position="1382"/>
    </location>
</feature>
<feature type="compositionally biased region" description="Low complexity" evidence="2">
    <location>
        <begin position="1513"/>
        <end position="1537"/>
    </location>
</feature>
<feature type="region of interest" description="Disordered" evidence="2">
    <location>
        <begin position="425"/>
        <end position="535"/>
    </location>
</feature>
<feature type="region of interest" description="Disordered" evidence="2">
    <location>
        <begin position="152"/>
        <end position="171"/>
    </location>
</feature>
<feature type="region of interest" description="Disordered" evidence="2">
    <location>
        <begin position="264"/>
        <end position="302"/>
    </location>
</feature>
<feature type="compositionally biased region" description="Low complexity" evidence="2">
    <location>
        <begin position="1403"/>
        <end position="1429"/>
    </location>
</feature>
<feature type="coiled-coil region" evidence="1">
    <location>
        <begin position="317"/>
        <end position="344"/>
    </location>
</feature>
<feature type="compositionally biased region" description="Pro residues" evidence="2">
    <location>
        <begin position="654"/>
        <end position="663"/>
    </location>
</feature>
<gene>
    <name evidence="3" type="ORF">NESM_000382200</name>
</gene>
<feature type="compositionally biased region" description="Basic residues" evidence="2">
    <location>
        <begin position="1666"/>
        <end position="1675"/>
    </location>
</feature>
<feature type="compositionally biased region" description="Basic residues" evidence="2">
    <location>
        <begin position="1228"/>
        <end position="1239"/>
    </location>
</feature>
<dbReference type="Proteomes" id="UP001430356">
    <property type="component" value="Unassembled WGS sequence"/>
</dbReference>
<feature type="region of interest" description="Disordered" evidence="2">
    <location>
        <begin position="1449"/>
        <end position="1537"/>
    </location>
</feature>
<keyword evidence="4" id="KW-1185">Reference proteome</keyword>
<feature type="compositionally biased region" description="Low complexity" evidence="2">
    <location>
        <begin position="770"/>
        <end position="807"/>
    </location>
</feature>
<feature type="compositionally biased region" description="Low complexity" evidence="2">
    <location>
        <begin position="117"/>
        <end position="137"/>
    </location>
</feature>
<feature type="region of interest" description="Disordered" evidence="2">
    <location>
        <begin position="1045"/>
        <end position="1065"/>
    </location>
</feature>
<feature type="region of interest" description="Disordered" evidence="2">
    <location>
        <begin position="1400"/>
        <end position="1434"/>
    </location>
</feature>
<keyword evidence="1" id="KW-0175">Coiled coil</keyword>
<organism evidence="3 4">
    <name type="scientific">Novymonas esmeraldas</name>
    <dbReference type="NCBI Taxonomy" id="1808958"/>
    <lineage>
        <taxon>Eukaryota</taxon>
        <taxon>Discoba</taxon>
        <taxon>Euglenozoa</taxon>
        <taxon>Kinetoplastea</taxon>
        <taxon>Metakinetoplastina</taxon>
        <taxon>Trypanosomatida</taxon>
        <taxon>Trypanosomatidae</taxon>
        <taxon>Novymonas</taxon>
    </lineage>
</organism>
<feature type="compositionally biased region" description="Low complexity" evidence="2">
    <location>
        <begin position="203"/>
        <end position="221"/>
    </location>
</feature>
<feature type="compositionally biased region" description="Basic and acidic residues" evidence="2">
    <location>
        <begin position="282"/>
        <end position="293"/>
    </location>
</feature>
<feature type="region of interest" description="Disordered" evidence="2">
    <location>
        <begin position="117"/>
        <end position="147"/>
    </location>
</feature>
<name>A0AAW0EKN3_9TRYP</name>
<feature type="compositionally biased region" description="Low complexity" evidence="2">
    <location>
        <begin position="997"/>
        <end position="1010"/>
    </location>
</feature>
<feature type="region of interest" description="Disordered" evidence="2">
    <location>
        <begin position="1307"/>
        <end position="1387"/>
    </location>
</feature>
<reference evidence="3 4" key="1">
    <citation type="journal article" date="2021" name="MBio">
        <title>A New Model Trypanosomatid, Novymonas esmeraldas: Genomic Perception of Its 'Candidatus Pandoraea novymonadis' Endosymbiont.</title>
        <authorList>
            <person name="Zakharova A."/>
            <person name="Saura A."/>
            <person name="Butenko A."/>
            <person name="Podesvova L."/>
            <person name="Warmusova S."/>
            <person name="Kostygov A.Y."/>
            <person name="Nenarokova A."/>
            <person name="Lukes J."/>
            <person name="Opperdoes F.R."/>
            <person name="Yurchenko V."/>
        </authorList>
    </citation>
    <scope>NUCLEOTIDE SEQUENCE [LARGE SCALE GENOMIC DNA]</scope>
    <source>
        <strain evidence="3 4">E262AT.01</strain>
    </source>
</reference>
<feature type="compositionally biased region" description="Basic residues" evidence="2">
    <location>
        <begin position="1247"/>
        <end position="1259"/>
    </location>
</feature>
<feature type="region of interest" description="Disordered" evidence="2">
    <location>
        <begin position="895"/>
        <end position="1018"/>
    </location>
</feature>
<feature type="region of interest" description="Disordered" evidence="2">
    <location>
        <begin position="189"/>
        <end position="224"/>
    </location>
</feature>
<feature type="compositionally biased region" description="Low complexity" evidence="2">
    <location>
        <begin position="490"/>
        <end position="503"/>
    </location>
</feature>
<feature type="compositionally biased region" description="Low complexity" evidence="2">
    <location>
        <begin position="1485"/>
        <end position="1501"/>
    </location>
</feature>